<accession>A0A1I5NN11</accession>
<protein>
    <submittedName>
        <fullName evidence="2">Uncharacterized protein</fullName>
    </submittedName>
</protein>
<dbReference type="STRING" id="112413.SAMN05421854_104465"/>
<sequence>MVVTARRLGATLLWGCGGVPRSLIVQVGFVSGCGMVWMPRSWGALAAGWALGEFVARGGFVAGVGYLVAVGFAGAGIAPRCRTGCVGAVGWS</sequence>
<keyword evidence="1" id="KW-0812">Transmembrane</keyword>
<evidence type="ECO:0000313" key="2">
    <source>
        <dbReference type="EMBL" id="SFP23228.1"/>
    </source>
</evidence>
<name>A0A1I5NN11_9PSEU</name>
<dbReference type="Proteomes" id="UP000199137">
    <property type="component" value="Unassembled WGS sequence"/>
</dbReference>
<evidence type="ECO:0000256" key="1">
    <source>
        <dbReference type="SAM" id="Phobius"/>
    </source>
</evidence>
<dbReference type="EMBL" id="FOWC01000004">
    <property type="protein sequence ID" value="SFP23228.1"/>
    <property type="molecule type" value="Genomic_DNA"/>
</dbReference>
<feature type="transmembrane region" description="Helical" evidence="1">
    <location>
        <begin position="12"/>
        <end position="38"/>
    </location>
</feature>
<proteinExistence type="predicted"/>
<feature type="transmembrane region" description="Helical" evidence="1">
    <location>
        <begin position="58"/>
        <end position="78"/>
    </location>
</feature>
<dbReference type="AlphaFoldDB" id="A0A1I5NN11"/>
<dbReference type="PROSITE" id="PS51257">
    <property type="entry name" value="PROKAR_LIPOPROTEIN"/>
    <property type="match status" value="1"/>
</dbReference>
<keyword evidence="1" id="KW-1133">Transmembrane helix</keyword>
<reference evidence="2 3" key="1">
    <citation type="submission" date="2016-10" db="EMBL/GenBank/DDBJ databases">
        <authorList>
            <person name="de Groot N.N."/>
        </authorList>
    </citation>
    <scope>NUCLEOTIDE SEQUENCE [LARGE SCALE GENOMIC DNA]</scope>
    <source>
        <strain evidence="2 3">DSM 44637</strain>
    </source>
</reference>
<gene>
    <name evidence="2" type="ORF">SAMN05421854_104465</name>
</gene>
<evidence type="ECO:0000313" key="3">
    <source>
        <dbReference type="Proteomes" id="UP000199137"/>
    </source>
</evidence>
<organism evidence="2 3">
    <name type="scientific">Amycolatopsis rubida</name>
    <dbReference type="NCBI Taxonomy" id="112413"/>
    <lineage>
        <taxon>Bacteria</taxon>
        <taxon>Bacillati</taxon>
        <taxon>Actinomycetota</taxon>
        <taxon>Actinomycetes</taxon>
        <taxon>Pseudonocardiales</taxon>
        <taxon>Pseudonocardiaceae</taxon>
        <taxon>Amycolatopsis</taxon>
    </lineage>
</organism>
<keyword evidence="1" id="KW-0472">Membrane</keyword>